<reference evidence="1 2" key="2">
    <citation type="submission" date="2017-10" db="EMBL/GenBank/DDBJ databases">
        <title>Extensive intraspecific genome diversity in a model arbuscular mycorrhizal fungus.</title>
        <authorList>
            <person name="Chen E.C.H."/>
            <person name="Morin E."/>
            <person name="Baudet D."/>
            <person name="Noel J."/>
            <person name="Ndikumana S."/>
            <person name="Charron P."/>
            <person name="St-Onge C."/>
            <person name="Giorgi J."/>
            <person name="Grigoriev I.V."/>
            <person name="Roux C."/>
            <person name="Martin F.M."/>
            <person name="Corradi N."/>
        </authorList>
    </citation>
    <scope>NUCLEOTIDE SEQUENCE [LARGE SCALE GENOMIC DNA]</scope>
    <source>
        <strain evidence="1 2">C2</strain>
    </source>
</reference>
<comment type="caution">
    <text evidence="1">The sequence shown here is derived from an EMBL/GenBank/DDBJ whole genome shotgun (WGS) entry which is preliminary data.</text>
</comment>
<dbReference type="Proteomes" id="UP000233469">
    <property type="component" value="Unassembled WGS sequence"/>
</dbReference>
<dbReference type="AlphaFoldDB" id="A0A2N1NUT1"/>
<dbReference type="EMBL" id="LLXL01000120">
    <property type="protein sequence ID" value="PKK77614.1"/>
    <property type="molecule type" value="Genomic_DNA"/>
</dbReference>
<sequence length="60" mass="7108">EYKINDNSLIPSNTLFNYAKFLKYLNIFDIISCVEMWFEVAVRTSKPGNRYFLKDLSSYS</sequence>
<evidence type="ECO:0000313" key="1">
    <source>
        <dbReference type="EMBL" id="PKK77614.1"/>
    </source>
</evidence>
<evidence type="ECO:0000313" key="2">
    <source>
        <dbReference type="Proteomes" id="UP000233469"/>
    </source>
</evidence>
<feature type="non-terminal residue" evidence="1">
    <location>
        <position position="1"/>
    </location>
</feature>
<protein>
    <submittedName>
        <fullName evidence="1">Uncharacterized protein</fullName>
    </submittedName>
</protein>
<accession>A0A2N1NUT1</accession>
<name>A0A2N1NUT1_9GLOM</name>
<gene>
    <name evidence="1" type="ORF">RhiirC2_731584</name>
</gene>
<feature type="non-terminal residue" evidence="1">
    <location>
        <position position="60"/>
    </location>
</feature>
<organism evidence="1 2">
    <name type="scientific">Rhizophagus irregularis</name>
    <dbReference type="NCBI Taxonomy" id="588596"/>
    <lineage>
        <taxon>Eukaryota</taxon>
        <taxon>Fungi</taxon>
        <taxon>Fungi incertae sedis</taxon>
        <taxon>Mucoromycota</taxon>
        <taxon>Glomeromycotina</taxon>
        <taxon>Glomeromycetes</taxon>
        <taxon>Glomerales</taxon>
        <taxon>Glomeraceae</taxon>
        <taxon>Rhizophagus</taxon>
    </lineage>
</organism>
<reference evidence="1 2" key="1">
    <citation type="submission" date="2016-04" db="EMBL/GenBank/DDBJ databases">
        <title>Genome analyses suggest a sexual origin of heterokaryosis in a supposedly ancient asexual fungus.</title>
        <authorList>
            <person name="Ropars J."/>
            <person name="Sedzielewska K."/>
            <person name="Noel J."/>
            <person name="Charron P."/>
            <person name="Farinelli L."/>
            <person name="Marton T."/>
            <person name="Kruger M."/>
            <person name="Pelin A."/>
            <person name="Brachmann A."/>
            <person name="Corradi N."/>
        </authorList>
    </citation>
    <scope>NUCLEOTIDE SEQUENCE [LARGE SCALE GENOMIC DNA]</scope>
    <source>
        <strain evidence="1 2">C2</strain>
    </source>
</reference>
<proteinExistence type="predicted"/>